<dbReference type="InterPro" id="IPR027843">
    <property type="entry name" value="DUF4440"/>
</dbReference>
<organism evidence="2 3">
    <name type="scientific">Labrys miyagiensis</name>
    <dbReference type="NCBI Taxonomy" id="346912"/>
    <lineage>
        <taxon>Bacteria</taxon>
        <taxon>Pseudomonadati</taxon>
        <taxon>Pseudomonadota</taxon>
        <taxon>Alphaproteobacteria</taxon>
        <taxon>Hyphomicrobiales</taxon>
        <taxon>Xanthobacteraceae</taxon>
        <taxon>Labrys</taxon>
    </lineage>
</organism>
<gene>
    <name evidence="2" type="ORF">GCM10007874_39090</name>
</gene>
<evidence type="ECO:0000259" key="1">
    <source>
        <dbReference type="Pfam" id="PF14534"/>
    </source>
</evidence>
<dbReference type="Gene3D" id="3.10.450.50">
    <property type="match status" value="1"/>
</dbReference>
<dbReference type="Proteomes" id="UP001156882">
    <property type="component" value="Unassembled WGS sequence"/>
</dbReference>
<dbReference type="RefSeq" id="WP_284313969.1">
    <property type="nucleotide sequence ID" value="NZ_BSPC01000036.1"/>
</dbReference>
<dbReference type="InterPro" id="IPR032710">
    <property type="entry name" value="NTF2-like_dom_sf"/>
</dbReference>
<sequence>MTSPCAATPDEGPASVALLESLERQLLDPALRADAAGLAALLHDGFVEFGRSGAVYDKAGVIAALAAETSEPPGARLAQDFQIKPLSEAVALVTYVTIRRIEGAADLRSRRSSIWTLANGRWQMIFHQGTPIPPEVGVG</sequence>
<evidence type="ECO:0000313" key="2">
    <source>
        <dbReference type="EMBL" id="GLS20892.1"/>
    </source>
</evidence>
<feature type="domain" description="DUF4440" evidence="1">
    <location>
        <begin position="19"/>
        <end position="124"/>
    </location>
</feature>
<keyword evidence="3" id="KW-1185">Reference proteome</keyword>
<reference evidence="3" key="1">
    <citation type="journal article" date="2019" name="Int. J. Syst. Evol. Microbiol.">
        <title>The Global Catalogue of Microorganisms (GCM) 10K type strain sequencing project: providing services to taxonomists for standard genome sequencing and annotation.</title>
        <authorList>
            <consortium name="The Broad Institute Genomics Platform"/>
            <consortium name="The Broad Institute Genome Sequencing Center for Infectious Disease"/>
            <person name="Wu L."/>
            <person name="Ma J."/>
        </authorList>
    </citation>
    <scope>NUCLEOTIDE SEQUENCE [LARGE SCALE GENOMIC DNA]</scope>
    <source>
        <strain evidence="3">NBRC 101365</strain>
    </source>
</reference>
<protein>
    <recommendedName>
        <fullName evidence="1">DUF4440 domain-containing protein</fullName>
    </recommendedName>
</protein>
<accession>A0ABQ6CRJ8</accession>
<evidence type="ECO:0000313" key="3">
    <source>
        <dbReference type="Proteomes" id="UP001156882"/>
    </source>
</evidence>
<dbReference type="Pfam" id="PF14534">
    <property type="entry name" value="DUF4440"/>
    <property type="match status" value="1"/>
</dbReference>
<proteinExistence type="predicted"/>
<dbReference type="EMBL" id="BSPC01000036">
    <property type="protein sequence ID" value="GLS20892.1"/>
    <property type="molecule type" value="Genomic_DNA"/>
</dbReference>
<dbReference type="SUPFAM" id="SSF54427">
    <property type="entry name" value="NTF2-like"/>
    <property type="match status" value="1"/>
</dbReference>
<name>A0ABQ6CRJ8_9HYPH</name>
<comment type="caution">
    <text evidence="2">The sequence shown here is derived from an EMBL/GenBank/DDBJ whole genome shotgun (WGS) entry which is preliminary data.</text>
</comment>